<dbReference type="AlphaFoldDB" id="A0A3P1SHW2"/>
<keyword evidence="2" id="KW-0472">Membrane</keyword>
<name>A0A3P1SHW2_9ACTO</name>
<keyword evidence="2" id="KW-0812">Transmembrane</keyword>
<gene>
    <name evidence="3" type="ORF">EII11_03405</name>
</gene>
<feature type="transmembrane region" description="Helical" evidence="2">
    <location>
        <begin position="248"/>
        <end position="272"/>
    </location>
</feature>
<dbReference type="Proteomes" id="UP000280444">
    <property type="component" value="Unassembled WGS sequence"/>
</dbReference>
<reference evidence="3 4" key="1">
    <citation type="submission" date="2018-11" db="EMBL/GenBank/DDBJ databases">
        <title>Genomes From Bacteria Associated with the Canine Oral Cavity: a Test Case for Automated Genome-Based Taxonomic Assignment.</title>
        <authorList>
            <person name="Coil D.A."/>
            <person name="Jospin G."/>
            <person name="Darling A.E."/>
            <person name="Wallis C."/>
            <person name="Davis I.J."/>
            <person name="Harris S."/>
            <person name="Eisen J.A."/>
            <person name="Holcombe L.J."/>
            <person name="O'Flynn C."/>
        </authorList>
    </citation>
    <scope>NUCLEOTIDE SEQUENCE [LARGE SCALE GENOMIC DNA]</scope>
    <source>
        <strain evidence="3 4">OH770</strain>
    </source>
</reference>
<feature type="compositionally biased region" description="Basic and acidic residues" evidence="1">
    <location>
        <begin position="12"/>
        <end position="24"/>
    </location>
</feature>
<sequence>MGSVSVPASSDAEGKDGAEARPRQETRGIRGLWSRVRDSRFGHELRWTFTWPMLWIQSVAINLALAAFYLLFKQPDLGGHYNSLMLYCVYFSTFILADVTTTNIFGLDVPRTTEALNEGQSFVRILLRKNAVQCVVIVLPMLVITAAWTEYLYHDSEMMRTIPGVLYPMVLFMALGNLISVLYPVAQAPFSWHVRSWRKWRCQVPLLISYAIPYIFFAVWVYTDLPTWLNTFLRDAGSDDFVPPSEDAAALLIASFVIYWAMTILAALIFHWRGFVFAGQKSLIEEAPFDEDTLSALAQWEPQREHANVTAASV</sequence>
<keyword evidence="2" id="KW-1133">Transmembrane helix</keyword>
<accession>A0A3P1SHW2</accession>
<feature type="region of interest" description="Disordered" evidence="1">
    <location>
        <begin position="1"/>
        <end position="24"/>
    </location>
</feature>
<dbReference type="EMBL" id="RQZF01000002">
    <property type="protein sequence ID" value="RRC95912.1"/>
    <property type="molecule type" value="Genomic_DNA"/>
</dbReference>
<feature type="transmembrane region" description="Helical" evidence="2">
    <location>
        <begin position="130"/>
        <end position="153"/>
    </location>
</feature>
<dbReference type="RefSeq" id="WP_124868621.1">
    <property type="nucleotide sequence ID" value="NZ_RQZF01000002.1"/>
</dbReference>
<keyword evidence="4" id="KW-1185">Reference proteome</keyword>
<feature type="transmembrane region" description="Helical" evidence="2">
    <location>
        <begin position="204"/>
        <end position="223"/>
    </location>
</feature>
<organism evidence="3 4">
    <name type="scientific">Schaalia canis</name>
    <dbReference type="NCBI Taxonomy" id="100469"/>
    <lineage>
        <taxon>Bacteria</taxon>
        <taxon>Bacillati</taxon>
        <taxon>Actinomycetota</taxon>
        <taxon>Actinomycetes</taxon>
        <taxon>Actinomycetales</taxon>
        <taxon>Actinomycetaceae</taxon>
        <taxon>Schaalia</taxon>
    </lineage>
</organism>
<feature type="transmembrane region" description="Helical" evidence="2">
    <location>
        <begin position="84"/>
        <end position="109"/>
    </location>
</feature>
<feature type="transmembrane region" description="Helical" evidence="2">
    <location>
        <begin position="165"/>
        <end position="183"/>
    </location>
</feature>
<evidence type="ECO:0000313" key="4">
    <source>
        <dbReference type="Proteomes" id="UP000280444"/>
    </source>
</evidence>
<evidence type="ECO:0000313" key="3">
    <source>
        <dbReference type="EMBL" id="RRC95912.1"/>
    </source>
</evidence>
<proteinExistence type="predicted"/>
<dbReference type="OrthoDB" id="4377027at2"/>
<evidence type="ECO:0000256" key="2">
    <source>
        <dbReference type="SAM" id="Phobius"/>
    </source>
</evidence>
<comment type="caution">
    <text evidence="3">The sequence shown here is derived from an EMBL/GenBank/DDBJ whole genome shotgun (WGS) entry which is preliminary data.</text>
</comment>
<protein>
    <submittedName>
        <fullName evidence="3">Uncharacterized protein</fullName>
    </submittedName>
</protein>
<feature type="transmembrane region" description="Helical" evidence="2">
    <location>
        <begin position="49"/>
        <end position="72"/>
    </location>
</feature>
<evidence type="ECO:0000256" key="1">
    <source>
        <dbReference type="SAM" id="MobiDB-lite"/>
    </source>
</evidence>